<evidence type="ECO:0000256" key="1">
    <source>
        <dbReference type="SAM" id="Phobius"/>
    </source>
</evidence>
<dbReference type="AlphaFoldDB" id="A0A7T8HJ84"/>
<reference evidence="3" key="1">
    <citation type="submission" date="2021-01" db="EMBL/GenBank/DDBJ databases">
        <title>Caligus Genome Assembly.</title>
        <authorList>
            <person name="Gallardo-Escarate C."/>
        </authorList>
    </citation>
    <scope>NUCLEOTIDE SEQUENCE [LARGE SCALE GENOMIC DNA]</scope>
</reference>
<accession>A0A7T8HJ84</accession>
<sequence>GASNGNLTSLLVNASMDSYDLRDHGAPICRREVSILFLLLMFGTLWLAVTLYNFNKT</sequence>
<evidence type="ECO:0000313" key="2">
    <source>
        <dbReference type="EMBL" id="QQP50917.1"/>
    </source>
</evidence>
<organism evidence="2 3">
    <name type="scientific">Caligus rogercresseyi</name>
    <name type="common">Sea louse</name>
    <dbReference type="NCBI Taxonomy" id="217165"/>
    <lineage>
        <taxon>Eukaryota</taxon>
        <taxon>Metazoa</taxon>
        <taxon>Ecdysozoa</taxon>
        <taxon>Arthropoda</taxon>
        <taxon>Crustacea</taxon>
        <taxon>Multicrustacea</taxon>
        <taxon>Hexanauplia</taxon>
        <taxon>Copepoda</taxon>
        <taxon>Siphonostomatoida</taxon>
        <taxon>Caligidae</taxon>
        <taxon>Caligus</taxon>
    </lineage>
</organism>
<keyword evidence="1" id="KW-1133">Transmembrane helix</keyword>
<feature type="transmembrane region" description="Helical" evidence="1">
    <location>
        <begin position="33"/>
        <end position="54"/>
    </location>
</feature>
<feature type="non-terminal residue" evidence="2">
    <location>
        <position position="1"/>
    </location>
</feature>
<feature type="non-terminal residue" evidence="2">
    <location>
        <position position="57"/>
    </location>
</feature>
<keyword evidence="3" id="KW-1185">Reference proteome</keyword>
<keyword evidence="1" id="KW-0472">Membrane</keyword>
<name>A0A7T8HJ84_CALRO</name>
<keyword evidence="1" id="KW-0812">Transmembrane</keyword>
<dbReference type="Proteomes" id="UP000595437">
    <property type="component" value="Chromosome 7"/>
</dbReference>
<protein>
    <submittedName>
        <fullName evidence="2">Sodium bicarbonate transporterlike protein 11like</fullName>
    </submittedName>
</protein>
<proteinExistence type="predicted"/>
<dbReference type="EMBL" id="CP045896">
    <property type="protein sequence ID" value="QQP50917.1"/>
    <property type="molecule type" value="Genomic_DNA"/>
</dbReference>
<evidence type="ECO:0000313" key="3">
    <source>
        <dbReference type="Proteomes" id="UP000595437"/>
    </source>
</evidence>
<gene>
    <name evidence="2" type="ORF">FKW44_012080</name>
</gene>